<accession>A0ABN9XLB1</accession>
<dbReference type="EMBL" id="CAUYUJ010020534">
    <property type="protein sequence ID" value="CAK0899006.1"/>
    <property type="molecule type" value="Genomic_DNA"/>
</dbReference>
<keyword evidence="3" id="KW-1185">Reference proteome</keyword>
<feature type="non-terminal residue" evidence="2">
    <location>
        <position position="1"/>
    </location>
</feature>
<evidence type="ECO:0000256" key="1">
    <source>
        <dbReference type="SAM" id="MobiDB-lite"/>
    </source>
</evidence>
<proteinExistence type="predicted"/>
<feature type="region of interest" description="Disordered" evidence="1">
    <location>
        <begin position="148"/>
        <end position="193"/>
    </location>
</feature>
<dbReference type="Proteomes" id="UP001189429">
    <property type="component" value="Unassembled WGS sequence"/>
</dbReference>
<gene>
    <name evidence="2" type="ORF">PCOR1329_LOCUS76636</name>
</gene>
<protein>
    <submittedName>
        <fullName evidence="2">Uncharacterized protein</fullName>
    </submittedName>
</protein>
<dbReference type="SUPFAM" id="SSF56219">
    <property type="entry name" value="DNase I-like"/>
    <property type="match status" value="1"/>
</dbReference>
<reference evidence="2" key="1">
    <citation type="submission" date="2023-10" db="EMBL/GenBank/DDBJ databases">
        <authorList>
            <person name="Chen Y."/>
            <person name="Shah S."/>
            <person name="Dougan E. K."/>
            <person name="Thang M."/>
            <person name="Chan C."/>
        </authorList>
    </citation>
    <scope>NUCLEOTIDE SEQUENCE [LARGE SCALE GENOMIC DNA]</scope>
</reference>
<dbReference type="Gene3D" id="3.60.10.10">
    <property type="entry name" value="Endonuclease/exonuclease/phosphatase"/>
    <property type="match status" value="1"/>
</dbReference>
<evidence type="ECO:0000313" key="3">
    <source>
        <dbReference type="Proteomes" id="UP001189429"/>
    </source>
</evidence>
<dbReference type="InterPro" id="IPR036691">
    <property type="entry name" value="Endo/exonu/phosph_ase_sf"/>
</dbReference>
<name>A0ABN9XLB1_9DINO</name>
<evidence type="ECO:0000313" key="2">
    <source>
        <dbReference type="EMBL" id="CAK0899006.1"/>
    </source>
</evidence>
<comment type="caution">
    <text evidence="2">The sequence shown here is derived from an EMBL/GenBank/DDBJ whole genome shotgun (WGS) entry which is preliminary data.</text>
</comment>
<organism evidence="2 3">
    <name type="scientific">Prorocentrum cordatum</name>
    <dbReference type="NCBI Taxonomy" id="2364126"/>
    <lineage>
        <taxon>Eukaryota</taxon>
        <taxon>Sar</taxon>
        <taxon>Alveolata</taxon>
        <taxon>Dinophyceae</taxon>
        <taxon>Prorocentrales</taxon>
        <taxon>Prorocentraceae</taxon>
        <taxon>Prorocentrum</taxon>
    </lineage>
</organism>
<sequence length="363" mass="37202">AEHKQLAGHRDYLASIEKVIQEAQARSVLPVPKEADQPPDPVEVMASMESFTKLFERASEQFGVDFNAQVRQMSEKHDKLKSEVASASAAPRGAAAAGAPEGAGGGAAADAAMSDAPVELDIEDPDVAQHCADAGVSGIDKAFLKRLMDGPRGQGGESRVAGSGDGAGVGNASGPSAAAGGGGDAGSMSANDSSWASGQGLLEWARLGQADGPAALPQVVCLQEHRLKSSSTASAASERCTRRGYSQALALAESTEEGALNSSGGVSVLSRLPAATHGDTCHFQLPSHRVVSLVVNVGLKIPLHVVSLYLVTSVWMSTDKIGILAGRLMSYIGSSSGPWIALGDWNLLPEQVRELASAAEGGD</sequence>